<dbReference type="PANTHER" id="PTHR33594:SF1">
    <property type="entry name" value="HD_PDEASE DOMAIN-CONTAINING PROTEIN"/>
    <property type="match status" value="1"/>
</dbReference>
<dbReference type="PROSITE" id="PS51831">
    <property type="entry name" value="HD"/>
    <property type="match status" value="1"/>
</dbReference>
<dbReference type="PANTHER" id="PTHR33594">
    <property type="entry name" value="SUPERFAMILY HYDROLASE, PUTATIVE (AFU_ORTHOLOGUE AFUA_1G03035)-RELATED"/>
    <property type="match status" value="1"/>
</dbReference>
<organism evidence="2 3">
    <name type="scientific">Enterococcus aquimarinus</name>
    <dbReference type="NCBI Taxonomy" id="328396"/>
    <lineage>
        <taxon>Bacteria</taxon>
        <taxon>Bacillati</taxon>
        <taxon>Bacillota</taxon>
        <taxon>Bacilli</taxon>
        <taxon>Lactobacillales</taxon>
        <taxon>Enterococcaceae</taxon>
        <taxon>Enterococcus</taxon>
    </lineage>
</organism>
<dbReference type="Gene3D" id="1.10.472.50">
    <property type="entry name" value="HD-domain/PDEase-like"/>
    <property type="match status" value="1"/>
</dbReference>
<dbReference type="Gene3D" id="1.20.58.1910">
    <property type="match status" value="1"/>
</dbReference>
<gene>
    <name evidence="2" type="ORF">K8V42_05850</name>
</gene>
<dbReference type="InterPro" id="IPR003607">
    <property type="entry name" value="HD/PDEase_dom"/>
</dbReference>
<feature type="domain" description="HD" evidence="1">
    <location>
        <begin position="25"/>
        <end position="130"/>
    </location>
</feature>
<reference evidence="2" key="1">
    <citation type="journal article" date="2021" name="PeerJ">
        <title>Extensive microbial diversity within the chicken gut microbiome revealed by metagenomics and culture.</title>
        <authorList>
            <person name="Gilroy R."/>
            <person name="Ravi A."/>
            <person name="Getino M."/>
            <person name="Pursley I."/>
            <person name="Horton D.L."/>
            <person name="Alikhan N.F."/>
            <person name="Baker D."/>
            <person name="Gharbi K."/>
            <person name="Hall N."/>
            <person name="Watson M."/>
            <person name="Adriaenssens E.M."/>
            <person name="Foster-Nyarko E."/>
            <person name="Jarju S."/>
            <person name="Secka A."/>
            <person name="Antonio M."/>
            <person name="Oren A."/>
            <person name="Chaudhuri R.R."/>
            <person name="La Ragione R."/>
            <person name="Hildebrand F."/>
            <person name="Pallen M.J."/>
        </authorList>
    </citation>
    <scope>NUCLEOTIDE SEQUENCE</scope>
    <source>
        <strain evidence="2">150</strain>
    </source>
</reference>
<evidence type="ECO:0000313" key="2">
    <source>
        <dbReference type="EMBL" id="MCC9273796.1"/>
    </source>
</evidence>
<dbReference type="SUPFAM" id="SSF109604">
    <property type="entry name" value="HD-domain/PDEase-like"/>
    <property type="match status" value="1"/>
</dbReference>
<reference evidence="2" key="2">
    <citation type="submission" date="2021-11" db="EMBL/GenBank/DDBJ databases">
        <authorList>
            <person name="Gilroy R."/>
        </authorList>
    </citation>
    <scope>NUCLEOTIDE SEQUENCE</scope>
    <source>
        <strain evidence="2">150</strain>
    </source>
</reference>
<dbReference type="CDD" id="cd00077">
    <property type="entry name" value="HDc"/>
    <property type="match status" value="1"/>
</dbReference>
<dbReference type="EMBL" id="JAJJVO010000090">
    <property type="protein sequence ID" value="MCC9273796.1"/>
    <property type="molecule type" value="Genomic_DNA"/>
</dbReference>
<dbReference type="AlphaFoldDB" id="A0A9E4DSL3"/>
<dbReference type="SMART" id="SM00471">
    <property type="entry name" value="HDc"/>
    <property type="match status" value="1"/>
</dbReference>
<evidence type="ECO:0000313" key="3">
    <source>
        <dbReference type="Proteomes" id="UP000813384"/>
    </source>
</evidence>
<accession>A0A9E4DSL3</accession>
<proteinExistence type="predicted"/>
<dbReference type="Pfam" id="PF01966">
    <property type="entry name" value="HD"/>
    <property type="match status" value="1"/>
</dbReference>
<dbReference type="InterPro" id="IPR006674">
    <property type="entry name" value="HD_domain"/>
</dbReference>
<evidence type="ECO:0000259" key="1">
    <source>
        <dbReference type="PROSITE" id="PS51831"/>
    </source>
</evidence>
<sequence length="215" mass="24672">MKRNALEKIIRFTQQELSDEKTGHDFQHVSRVARLAETIIREDQLPVDSFVVAASAYLHDVIDDKVVDDVAAKIKEVHVLLQSLECSKTDIEEILHIIQNMSFSKEMSQSCEPLSLAGKIVQDADRLEAIGALGILRTAYYGGGKGHPIHDESIIPKVYSQKTEYRRGSTVINHFHEKLLLLPARMHTDYARKLAFERKDFMEQFLEQFHLEWNV</sequence>
<dbReference type="Proteomes" id="UP000813384">
    <property type="component" value="Unassembled WGS sequence"/>
</dbReference>
<protein>
    <submittedName>
        <fullName evidence="2">HD domain-containing protein</fullName>
    </submittedName>
</protein>
<comment type="caution">
    <text evidence="2">The sequence shown here is derived from an EMBL/GenBank/DDBJ whole genome shotgun (WGS) entry which is preliminary data.</text>
</comment>
<name>A0A9E4DSL3_9ENTE</name>